<dbReference type="CDD" id="cd07516">
    <property type="entry name" value="HAD_Pase"/>
    <property type="match status" value="1"/>
</dbReference>
<organism evidence="1 2">
    <name type="scientific">Paenibacillus prosopidis</name>
    <dbReference type="NCBI Taxonomy" id="630520"/>
    <lineage>
        <taxon>Bacteria</taxon>
        <taxon>Bacillati</taxon>
        <taxon>Bacillota</taxon>
        <taxon>Bacilli</taxon>
        <taxon>Bacillales</taxon>
        <taxon>Paenibacillaceae</taxon>
        <taxon>Paenibacillus</taxon>
    </lineage>
</organism>
<proteinExistence type="predicted"/>
<gene>
    <name evidence="1" type="ORF">DFP97_110240</name>
</gene>
<dbReference type="NCBIfam" id="TIGR00099">
    <property type="entry name" value="Cof-subfamily"/>
    <property type="match status" value="1"/>
</dbReference>
<evidence type="ECO:0000313" key="1">
    <source>
        <dbReference type="EMBL" id="RCW45649.1"/>
    </source>
</evidence>
<keyword evidence="2" id="KW-1185">Reference proteome</keyword>
<evidence type="ECO:0008006" key="3">
    <source>
        <dbReference type="Google" id="ProtNLM"/>
    </source>
</evidence>
<dbReference type="SFLD" id="SFLDG01140">
    <property type="entry name" value="C2.B:_Phosphomannomutase_and_P"/>
    <property type="match status" value="1"/>
</dbReference>
<dbReference type="Gene3D" id="3.30.1240.10">
    <property type="match status" value="1"/>
</dbReference>
<dbReference type="Gene3D" id="3.40.50.1000">
    <property type="entry name" value="HAD superfamily/HAD-like"/>
    <property type="match status" value="1"/>
</dbReference>
<accession>A0A368VV28</accession>
<comment type="caution">
    <text evidence="1">The sequence shown here is derived from an EMBL/GenBank/DDBJ whole genome shotgun (WGS) entry which is preliminary data.</text>
</comment>
<dbReference type="GO" id="GO:0016791">
    <property type="term" value="F:phosphatase activity"/>
    <property type="evidence" value="ECO:0007669"/>
    <property type="project" value="TreeGrafter"/>
</dbReference>
<evidence type="ECO:0000313" key="2">
    <source>
        <dbReference type="Proteomes" id="UP000252415"/>
    </source>
</evidence>
<dbReference type="InterPro" id="IPR000150">
    <property type="entry name" value="Cof"/>
</dbReference>
<dbReference type="GO" id="GO:0000287">
    <property type="term" value="F:magnesium ion binding"/>
    <property type="evidence" value="ECO:0007669"/>
    <property type="project" value="TreeGrafter"/>
</dbReference>
<dbReference type="EMBL" id="QPJD01000010">
    <property type="protein sequence ID" value="RCW45649.1"/>
    <property type="molecule type" value="Genomic_DNA"/>
</dbReference>
<dbReference type="NCBIfam" id="TIGR01484">
    <property type="entry name" value="HAD-SF-IIB"/>
    <property type="match status" value="1"/>
</dbReference>
<dbReference type="PANTHER" id="PTHR10000:SF8">
    <property type="entry name" value="HAD SUPERFAMILY HYDROLASE-LIKE, TYPE 3"/>
    <property type="match status" value="1"/>
</dbReference>
<dbReference type="Proteomes" id="UP000252415">
    <property type="component" value="Unassembled WGS sequence"/>
</dbReference>
<sequence length="265" mass="29277">MSLQYDLIALDVDGTLLTDDHILTKDIRETVCEAASRGAQIVLCTGRGPLSALPVMEELGLKGTLITHNGAATINADDRSVVHQFDVVPDHLLPFINYCRNHSIHFDLNTAFEMMIETRTPEAEQMYSRFQAKPAIQDFRLGLPNGLVKFTAFGTKDKMDQVQAEWAGWPPLLKSIRSGDFFIDVHHAEANKGRALQQLADLRGIDRSRILAIGNYYNDITMLQFAGMGIAMGNSPEEVKRAADAVARSNSDNGVAAALREYAWS</sequence>
<dbReference type="InterPro" id="IPR006379">
    <property type="entry name" value="HAD-SF_hydro_IIB"/>
</dbReference>
<reference evidence="1 2" key="1">
    <citation type="submission" date="2018-07" db="EMBL/GenBank/DDBJ databases">
        <title>Genomic Encyclopedia of Type Strains, Phase III (KMG-III): the genomes of soil and plant-associated and newly described type strains.</title>
        <authorList>
            <person name="Whitman W."/>
        </authorList>
    </citation>
    <scope>NUCLEOTIDE SEQUENCE [LARGE SCALE GENOMIC DNA]</scope>
    <source>
        <strain evidence="1 2">CECT 7506</strain>
    </source>
</reference>
<dbReference type="GO" id="GO:0005829">
    <property type="term" value="C:cytosol"/>
    <property type="evidence" value="ECO:0007669"/>
    <property type="project" value="TreeGrafter"/>
</dbReference>
<dbReference type="Pfam" id="PF08282">
    <property type="entry name" value="Hydrolase_3"/>
    <property type="match status" value="1"/>
</dbReference>
<dbReference type="SFLD" id="SFLDS00003">
    <property type="entry name" value="Haloacid_Dehalogenase"/>
    <property type="match status" value="1"/>
</dbReference>
<dbReference type="PROSITE" id="PS01228">
    <property type="entry name" value="COF_1"/>
    <property type="match status" value="1"/>
</dbReference>
<dbReference type="InterPro" id="IPR023214">
    <property type="entry name" value="HAD_sf"/>
</dbReference>
<name>A0A368VV28_9BACL</name>
<dbReference type="PANTHER" id="PTHR10000">
    <property type="entry name" value="PHOSPHOSERINE PHOSPHATASE"/>
    <property type="match status" value="1"/>
</dbReference>
<dbReference type="SUPFAM" id="SSF56784">
    <property type="entry name" value="HAD-like"/>
    <property type="match status" value="1"/>
</dbReference>
<dbReference type="AlphaFoldDB" id="A0A368VV28"/>
<protein>
    <recommendedName>
        <fullName evidence="3">Cof subfamily protein (Haloacid dehalogenase superfamily)/HAD superfamily hydrolase (TIGR01484 family)</fullName>
    </recommendedName>
</protein>
<dbReference type="InterPro" id="IPR036412">
    <property type="entry name" value="HAD-like_sf"/>
</dbReference>